<gene>
    <name evidence="2" type="ORF">PMH09_19130</name>
</gene>
<keyword evidence="1" id="KW-0472">Membrane</keyword>
<comment type="caution">
    <text evidence="2">The sequence shown here is derived from an EMBL/GenBank/DDBJ whole genome shotgun (WGS) entry which is preliminary data.</text>
</comment>
<evidence type="ECO:0000313" key="3">
    <source>
        <dbReference type="Proteomes" id="UP001232992"/>
    </source>
</evidence>
<name>A0ABT7C1K2_9CYAN</name>
<feature type="transmembrane region" description="Helical" evidence="1">
    <location>
        <begin position="59"/>
        <end position="80"/>
    </location>
</feature>
<dbReference type="EMBL" id="JAQOSQ010000030">
    <property type="protein sequence ID" value="MDJ1185305.1"/>
    <property type="molecule type" value="Genomic_DNA"/>
</dbReference>
<keyword evidence="3" id="KW-1185">Reference proteome</keyword>
<sequence>MRRSRYRPSPNQNPSWIKRQLLNIVRSLMVLLQAIANSLQDSNDRDIPNSPYARSDRNFNGFDIAVGTIILLAIAFFLWVSLFPNPSVEIASLPNPEIVSEPVPLEENEAELPEVLEPNEISVSELEDNSLEVPIPEISEEIDTLPELENELEEERATEEIESEIPEKIAELDEPENPDRIPETLALAEPIPVRIRLPKIPPILTPEQRLIAAIQEQISDLDGDNSRELIDSVRADFLNSILQIKVKSQWSKLPLEEQQTLADAMLQKSKKLDFTRLEIRDNRDRLLARSSATGVPTVILLQSSLAIAKTSNPSTTKN</sequence>
<evidence type="ECO:0000256" key="1">
    <source>
        <dbReference type="SAM" id="Phobius"/>
    </source>
</evidence>
<keyword evidence="1" id="KW-1133">Transmembrane helix</keyword>
<evidence type="ECO:0000313" key="2">
    <source>
        <dbReference type="EMBL" id="MDJ1185305.1"/>
    </source>
</evidence>
<organism evidence="2 3">
    <name type="scientific">Roseofilum casamattae BLCC-M143</name>
    <dbReference type="NCBI Taxonomy" id="3022442"/>
    <lineage>
        <taxon>Bacteria</taxon>
        <taxon>Bacillati</taxon>
        <taxon>Cyanobacteriota</taxon>
        <taxon>Cyanophyceae</taxon>
        <taxon>Desertifilales</taxon>
        <taxon>Desertifilaceae</taxon>
        <taxon>Roseofilum</taxon>
        <taxon>Roseofilum casamattae</taxon>
    </lineage>
</organism>
<accession>A0ABT7C1K2</accession>
<dbReference type="Proteomes" id="UP001232992">
    <property type="component" value="Unassembled WGS sequence"/>
</dbReference>
<dbReference type="RefSeq" id="WP_283759949.1">
    <property type="nucleotide sequence ID" value="NZ_JAQOSQ010000030.1"/>
</dbReference>
<keyword evidence="1" id="KW-0812">Transmembrane</keyword>
<proteinExistence type="predicted"/>
<reference evidence="2 3" key="1">
    <citation type="submission" date="2023-01" db="EMBL/GenBank/DDBJ databases">
        <title>Novel diversity within Roseofilum (Cyanobacteria; Desertifilaceae) from marine benthic mats with descriptions of four novel species.</title>
        <authorList>
            <person name="Wang Y."/>
            <person name="Berthold D.E."/>
            <person name="Hu J."/>
            <person name="Lefler F.W."/>
            <person name="Laughinghouse H.D. IV."/>
        </authorList>
    </citation>
    <scope>NUCLEOTIDE SEQUENCE [LARGE SCALE GENOMIC DNA]</scope>
    <source>
        <strain evidence="2 3">BLCC-M143</strain>
    </source>
</reference>
<protein>
    <submittedName>
        <fullName evidence="2">Uncharacterized protein</fullName>
    </submittedName>
</protein>